<dbReference type="InterPro" id="IPR013767">
    <property type="entry name" value="PAS_fold"/>
</dbReference>
<dbReference type="RefSeq" id="WP_227017963.1">
    <property type="nucleotide sequence ID" value="NZ_JAGSND010000004.1"/>
</dbReference>
<dbReference type="Pfam" id="PF13426">
    <property type="entry name" value="PAS_9"/>
    <property type="match status" value="1"/>
</dbReference>
<keyword evidence="2" id="KW-0067">ATP-binding</keyword>
<evidence type="ECO:0000259" key="4">
    <source>
        <dbReference type="PROSITE" id="PS50112"/>
    </source>
</evidence>
<evidence type="ECO:0000313" key="7">
    <source>
        <dbReference type="Proteomes" id="UP000675664"/>
    </source>
</evidence>
<reference evidence="6" key="2">
    <citation type="submission" date="2021-04" db="EMBL/GenBank/DDBJ databases">
        <authorList>
            <person name="Liu J."/>
        </authorList>
    </citation>
    <scope>NUCLEOTIDE SEQUENCE</scope>
    <source>
        <strain evidence="6">BAD-6</strain>
    </source>
</reference>
<dbReference type="PROSITE" id="PS50113">
    <property type="entry name" value="PAC"/>
    <property type="match status" value="1"/>
</dbReference>
<dbReference type="SMART" id="SM00091">
    <property type="entry name" value="PAS"/>
    <property type="match status" value="2"/>
</dbReference>
<sequence>MDKSSGLLKLEKLSKDIILNSPNGIIVTGEDGIVKFMNDSVEKFFDIEKEKSYGKILSDFIPEFKNIENEQGEIHHITLNNRILHILSFALKETTGDVDKAYLILDIYESSLLKLELSHQKGMLNDFQEILEGSHDGILVTDGTGEVLFVNSSYERVAEIKKEDLYGKNMKDLINPIWMPNSVAFVVIEQKCTVSKKQVTKSGKNIIVTGKPIFDKKGEIKMVVINARDISEIYQLREELLKSQKMEKMYLQNYIDYSEGAEKEGKNILAVSHKMQEVLALAEKVANFQATVLILGESGVGKEEVAKYIHSCSLRKDKHFVTINCGAIPANLLESELFGYEKGAFTGASQSGKEGLLEMADGGVAFLDEIGETPLDFQVKLLRVLETKEIRRVGSVNGKIIDVRIIAATNRNLEEMVEEGTFREDLFYRLNVVKINVPPLRKRMDDIAPLSMLFLARFNKKYGQSKILTYDIIKEMEKHLWHGNVRQLKNVIENMVIVSNNEYLQPEDLPWNIDPNANINKRMINIVAQNEELNLQESLDALEKLILERAKSRFRTTREIADYLQVNQSTIVRKLQKYNL</sequence>
<evidence type="ECO:0000259" key="3">
    <source>
        <dbReference type="PROSITE" id="PS50045"/>
    </source>
</evidence>
<name>A0A8J8B312_9FIRM</name>
<dbReference type="PANTHER" id="PTHR32071">
    <property type="entry name" value="TRANSCRIPTIONAL REGULATORY PROTEIN"/>
    <property type="match status" value="1"/>
</dbReference>
<protein>
    <submittedName>
        <fullName evidence="6">Sigma 54-interacting transcriptional regulator</fullName>
    </submittedName>
</protein>
<dbReference type="InterPro" id="IPR003593">
    <property type="entry name" value="AAA+_ATPase"/>
</dbReference>
<dbReference type="InterPro" id="IPR009057">
    <property type="entry name" value="Homeodomain-like_sf"/>
</dbReference>
<dbReference type="NCBIfam" id="TIGR00229">
    <property type="entry name" value="sensory_box"/>
    <property type="match status" value="1"/>
</dbReference>
<dbReference type="SUPFAM" id="SSF46689">
    <property type="entry name" value="Homeodomain-like"/>
    <property type="match status" value="1"/>
</dbReference>
<feature type="domain" description="PAC" evidence="5">
    <location>
        <begin position="192"/>
        <end position="242"/>
    </location>
</feature>
<dbReference type="SUPFAM" id="SSF55785">
    <property type="entry name" value="PYP-like sensor domain (PAS domain)"/>
    <property type="match status" value="2"/>
</dbReference>
<proteinExistence type="predicted"/>
<dbReference type="SMART" id="SM00382">
    <property type="entry name" value="AAA"/>
    <property type="match status" value="1"/>
</dbReference>
<dbReference type="FunFam" id="3.40.50.300:FF:000006">
    <property type="entry name" value="DNA-binding transcriptional regulator NtrC"/>
    <property type="match status" value="1"/>
</dbReference>
<accession>A0A8J8B312</accession>
<dbReference type="InterPro" id="IPR035965">
    <property type="entry name" value="PAS-like_dom_sf"/>
</dbReference>
<feature type="domain" description="PAS" evidence="4">
    <location>
        <begin position="123"/>
        <end position="176"/>
    </location>
</feature>
<dbReference type="InterPro" id="IPR002078">
    <property type="entry name" value="Sigma_54_int"/>
</dbReference>
<dbReference type="Proteomes" id="UP000675664">
    <property type="component" value="Unassembled WGS sequence"/>
</dbReference>
<dbReference type="AlphaFoldDB" id="A0A8J8B312"/>
<dbReference type="GO" id="GO:0005524">
    <property type="term" value="F:ATP binding"/>
    <property type="evidence" value="ECO:0007669"/>
    <property type="project" value="UniProtKB-KW"/>
</dbReference>
<reference evidence="6" key="1">
    <citation type="submission" date="2021-04" db="EMBL/GenBank/DDBJ databases">
        <title>Sinoanaerobacter chloroacetimidivorans sp. nov., an obligate anaerobic bacterium isolated from anaerobic sludge.</title>
        <authorList>
            <person name="Bao Y."/>
        </authorList>
    </citation>
    <scope>NUCLEOTIDE SEQUENCE</scope>
    <source>
        <strain evidence="6">BAD-6</strain>
    </source>
</reference>
<dbReference type="PROSITE" id="PS50112">
    <property type="entry name" value="PAS"/>
    <property type="match status" value="1"/>
</dbReference>
<dbReference type="InterPro" id="IPR000014">
    <property type="entry name" value="PAS"/>
</dbReference>
<evidence type="ECO:0000256" key="1">
    <source>
        <dbReference type="ARBA" id="ARBA00022741"/>
    </source>
</evidence>
<evidence type="ECO:0000256" key="2">
    <source>
        <dbReference type="ARBA" id="ARBA00022840"/>
    </source>
</evidence>
<dbReference type="Gene3D" id="1.10.8.60">
    <property type="match status" value="1"/>
</dbReference>
<dbReference type="Pfam" id="PF00989">
    <property type="entry name" value="PAS"/>
    <property type="match status" value="1"/>
</dbReference>
<dbReference type="InterPro" id="IPR027417">
    <property type="entry name" value="P-loop_NTPase"/>
</dbReference>
<dbReference type="Gene3D" id="1.10.10.60">
    <property type="entry name" value="Homeodomain-like"/>
    <property type="match status" value="1"/>
</dbReference>
<dbReference type="CDD" id="cd00009">
    <property type="entry name" value="AAA"/>
    <property type="match status" value="1"/>
</dbReference>
<dbReference type="Gene3D" id="3.30.450.20">
    <property type="entry name" value="PAS domain"/>
    <property type="match status" value="2"/>
</dbReference>
<dbReference type="InterPro" id="IPR025662">
    <property type="entry name" value="Sigma_54_int_dom_ATP-bd_1"/>
</dbReference>
<dbReference type="Pfam" id="PF25601">
    <property type="entry name" value="AAA_lid_14"/>
    <property type="match status" value="1"/>
</dbReference>
<dbReference type="CDD" id="cd00130">
    <property type="entry name" value="PAS"/>
    <property type="match status" value="2"/>
</dbReference>
<dbReference type="PANTHER" id="PTHR32071:SF57">
    <property type="entry name" value="C4-DICARBOXYLATE TRANSPORT TRANSCRIPTIONAL REGULATORY PROTEIN DCTD"/>
    <property type="match status" value="1"/>
</dbReference>
<dbReference type="PROSITE" id="PS50045">
    <property type="entry name" value="SIGMA54_INTERACT_4"/>
    <property type="match status" value="1"/>
</dbReference>
<comment type="caution">
    <text evidence="6">The sequence shown here is derived from an EMBL/GenBank/DDBJ whole genome shotgun (WGS) entry which is preliminary data.</text>
</comment>
<dbReference type="InterPro" id="IPR000700">
    <property type="entry name" value="PAS-assoc_C"/>
</dbReference>
<dbReference type="PROSITE" id="PS00675">
    <property type="entry name" value="SIGMA54_INTERACT_1"/>
    <property type="match status" value="1"/>
</dbReference>
<dbReference type="GO" id="GO:0006355">
    <property type="term" value="P:regulation of DNA-templated transcription"/>
    <property type="evidence" value="ECO:0007669"/>
    <property type="project" value="InterPro"/>
</dbReference>
<dbReference type="InterPro" id="IPR058031">
    <property type="entry name" value="AAA_lid_NorR"/>
</dbReference>
<organism evidence="6 7">
    <name type="scientific">Sinanaerobacter chloroacetimidivorans</name>
    <dbReference type="NCBI Taxonomy" id="2818044"/>
    <lineage>
        <taxon>Bacteria</taxon>
        <taxon>Bacillati</taxon>
        <taxon>Bacillota</taxon>
        <taxon>Clostridia</taxon>
        <taxon>Peptostreptococcales</taxon>
        <taxon>Anaerovoracaceae</taxon>
        <taxon>Sinanaerobacter</taxon>
    </lineage>
</organism>
<feature type="domain" description="Sigma-54 factor interaction" evidence="3">
    <location>
        <begin position="268"/>
        <end position="497"/>
    </location>
</feature>
<gene>
    <name evidence="6" type="ORF">KCX82_08125</name>
</gene>
<dbReference type="EMBL" id="JAGSND010000004">
    <property type="protein sequence ID" value="MBR0597835.1"/>
    <property type="molecule type" value="Genomic_DNA"/>
</dbReference>
<dbReference type="Gene3D" id="3.40.50.300">
    <property type="entry name" value="P-loop containing nucleotide triphosphate hydrolases"/>
    <property type="match status" value="1"/>
</dbReference>
<evidence type="ECO:0000313" key="6">
    <source>
        <dbReference type="EMBL" id="MBR0597835.1"/>
    </source>
</evidence>
<keyword evidence="7" id="KW-1185">Reference proteome</keyword>
<keyword evidence="1" id="KW-0547">Nucleotide-binding</keyword>
<dbReference type="SUPFAM" id="SSF52540">
    <property type="entry name" value="P-loop containing nucleoside triphosphate hydrolases"/>
    <property type="match status" value="1"/>
</dbReference>
<dbReference type="Pfam" id="PF00158">
    <property type="entry name" value="Sigma54_activat"/>
    <property type="match status" value="1"/>
</dbReference>
<evidence type="ECO:0000259" key="5">
    <source>
        <dbReference type="PROSITE" id="PS50113"/>
    </source>
</evidence>